<feature type="compositionally biased region" description="Polar residues" evidence="7">
    <location>
        <begin position="49"/>
        <end position="66"/>
    </location>
</feature>
<sequence>MEAIKVDTLSSTMEEGKSNQHKKMSIERSIIRLDNSILGQTQSLNVDSSFNTSVNNGKETSRNTVAESDMNRSPFLPPEKLAELARTDPKKVKRIIANRKSASKSKERKKFHENELQIKVKNLQSQVDNVSQQLLVTKRDVTTRIAWNSTLRLKINAKRQELSIRRAKYEALKNEVEYYKMKTNQFAADMANNPSYHDMVSKFSSGLSLQHEHPMQSQISLPPSPFPFGQPSNDEHFGSDFVDFNVFD</sequence>
<evidence type="ECO:0000256" key="7">
    <source>
        <dbReference type="SAM" id="MobiDB-lite"/>
    </source>
</evidence>
<dbReference type="Proteomes" id="UP000447434">
    <property type="component" value="Chromosome 7"/>
</dbReference>
<dbReference type="GO" id="GO:0003677">
    <property type="term" value="F:DNA binding"/>
    <property type="evidence" value="ECO:0007669"/>
    <property type="project" value="UniProtKB-KW"/>
</dbReference>
<evidence type="ECO:0000313" key="9">
    <source>
        <dbReference type="EMBL" id="KAE9610223.1"/>
    </source>
</evidence>
<evidence type="ECO:0000256" key="4">
    <source>
        <dbReference type="ARBA" id="ARBA00023163"/>
    </source>
</evidence>
<dbReference type="OrthoDB" id="1407163at2759"/>
<feature type="region of interest" description="Disordered" evidence="7">
    <location>
        <begin position="1"/>
        <end position="23"/>
    </location>
</feature>
<comment type="subcellular location">
    <subcellularLocation>
        <location evidence="1">Nucleus</location>
    </subcellularLocation>
</comment>
<dbReference type="CDD" id="cd14703">
    <property type="entry name" value="bZIP_plant_RF2"/>
    <property type="match status" value="1"/>
</dbReference>
<reference evidence="10" key="1">
    <citation type="journal article" date="2020" name="Nat. Commun.">
        <title>Genome sequence of the cluster root forming white lupin.</title>
        <authorList>
            <person name="Hufnagel B."/>
            <person name="Marques A."/>
            <person name="Soriano A."/>
            <person name="Marques L."/>
            <person name="Divol F."/>
            <person name="Doumas P."/>
            <person name="Sallet E."/>
            <person name="Mancinotti D."/>
            <person name="Carrere S."/>
            <person name="Marande W."/>
            <person name="Arribat S."/>
            <person name="Keller J."/>
            <person name="Huneau C."/>
            <person name="Blein T."/>
            <person name="Aime D."/>
            <person name="Laguerre M."/>
            <person name="Taylor J."/>
            <person name="Schubert V."/>
            <person name="Nelson M."/>
            <person name="Geu-Flores F."/>
            <person name="Crespi M."/>
            <person name="Gallardo-Guerrero K."/>
            <person name="Delaux P.-M."/>
            <person name="Salse J."/>
            <person name="Berges H."/>
            <person name="Guyot R."/>
            <person name="Gouzy J."/>
            <person name="Peret B."/>
        </authorList>
    </citation>
    <scope>NUCLEOTIDE SEQUENCE [LARGE SCALE GENOMIC DNA]</scope>
    <source>
        <strain evidence="10">cv. Amiga</strain>
    </source>
</reference>
<dbReference type="AlphaFoldDB" id="A0A6A4Q9F3"/>
<dbReference type="PANTHER" id="PTHR13690">
    <property type="entry name" value="TRANSCRIPTION FACTOR POSF21-RELATED"/>
    <property type="match status" value="1"/>
</dbReference>
<dbReference type="SMART" id="SM00338">
    <property type="entry name" value="BRLZ"/>
    <property type="match status" value="1"/>
</dbReference>
<dbReference type="InterPro" id="IPR046347">
    <property type="entry name" value="bZIP_sf"/>
</dbReference>
<feature type="compositionally biased region" description="Basic and acidic residues" evidence="7">
    <location>
        <begin position="14"/>
        <end position="23"/>
    </location>
</feature>
<dbReference type="InterPro" id="IPR044759">
    <property type="entry name" value="bZIP_RF2"/>
</dbReference>
<keyword evidence="6" id="KW-0175">Coiled coil</keyword>
<evidence type="ECO:0000256" key="1">
    <source>
        <dbReference type="ARBA" id="ARBA00004123"/>
    </source>
</evidence>
<evidence type="ECO:0000256" key="5">
    <source>
        <dbReference type="ARBA" id="ARBA00023242"/>
    </source>
</evidence>
<feature type="coiled-coil region" evidence="6">
    <location>
        <begin position="113"/>
        <end position="175"/>
    </location>
</feature>
<keyword evidence="4" id="KW-0804">Transcription</keyword>
<proteinExistence type="predicted"/>
<accession>A0A6A4Q9F3</accession>
<dbReference type="GO" id="GO:0003700">
    <property type="term" value="F:DNA-binding transcription factor activity"/>
    <property type="evidence" value="ECO:0007669"/>
    <property type="project" value="InterPro"/>
</dbReference>
<dbReference type="InterPro" id="IPR004827">
    <property type="entry name" value="bZIP"/>
</dbReference>
<dbReference type="PANTHER" id="PTHR13690:SF86">
    <property type="entry name" value="TRANSCRIPTION FACTOR VIP1"/>
    <property type="match status" value="1"/>
</dbReference>
<dbReference type="SUPFAM" id="SSF57959">
    <property type="entry name" value="Leucine zipper domain"/>
    <property type="match status" value="1"/>
</dbReference>
<evidence type="ECO:0000256" key="2">
    <source>
        <dbReference type="ARBA" id="ARBA00023015"/>
    </source>
</evidence>
<keyword evidence="3" id="KW-0238">DNA-binding</keyword>
<evidence type="ECO:0000313" key="10">
    <source>
        <dbReference type="Proteomes" id="UP000447434"/>
    </source>
</evidence>
<keyword evidence="2" id="KW-0805">Transcription regulation</keyword>
<feature type="region of interest" description="Disordered" evidence="7">
    <location>
        <begin position="49"/>
        <end position="76"/>
    </location>
</feature>
<protein>
    <submittedName>
        <fullName evidence="9">Putative transcription factor bZIP family</fullName>
    </submittedName>
</protein>
<dbReference type="GO" id="GO:0005634">
    <property type="term" value="C:nucleus"/>
    <property type="evidence" value="ECO:0007669"/>
    <property type="project" value="UniProtKB-SubCell"/>
</dbReference>
<keyword evidence="10" id="KW-1185">Reference proteome</keyword>
<dbReference type="Gene3D" id="1.20.5.170">
    <property type="match status" value="1"/>
</dbReference>
<keyword evidence="5" id="KW-0539">Nucleus</keyword>
<dbReference type="Pfam" id="PF07716">
    <property type="entry name" value="bZIP_2"/>
    <property type="match status" value="1"/>
</dbReference>
<organism evidence="9 10">
    <name type="scientific">Lupinus albus</name>
    <name type="common">White lupine</name>
    <name type="synonym">Lupinus termis</name>
    <dbReference type="NCBI Taxonomy" id="3870"/>
    <lineage>
        <taxon>Eukaryota</taxon>
        <taxon>Viridiplantae</taxon>
        <taxon>Streptophyta</taxon>
        <taxon>Embryophyta</taxon>
        <taxon>Tracheophyta</taxon>
        <taxon>Spermatophyta</taxon>
        <taxon>Magnoliopsida</taxon>
        <taxon>eudicotyledons</taxon>
        <taxon>Gunneridae</taxon>
        <taxon>Pentapetalae</taxon>
        <taxon>rosids</taxon>
        <taxon>fabids</taxon>
        <taxon>Fabales</taxon>
        <taxon>Fabaceae</taxon>
        <taxon>Papilionoideae</taxon>
        <taxon>50 kb inversion clade</taxon>
        <taxon>genistoids sensu lato</taxon>
        <taxon>core genistoids</taxon>
        <taxon>Genisteae</taxon>
        <taxon>Lupinus</taxon>
    </lineage>
</organism>
<dbReference type="EMBL" id="WOCE01000007">
    <property type="protein sequence ID" value="KAE9610223.1"/>
    <property type="molecule type" value="Genomic_DNA"/>
</dbReference>
<comment type="caution">
    <text evidence="9">The sequence shown here is derived from an EMBL/GenBank/DDBJ whole genome shotgun (WGS) entry which is preliminary data.</text>
</comment>
<name>A0A6A4Q9F3_LUPAL</name>
<feature type="domain" description="BZIP" evidence="8">
    <location>
        <begin position="86"/>
        <end position="150"/>
    </location>
</feature>
<evidence type="ECO:0000256" key="3">
    <source>
        <dbReference type="ARBA" id="ARBA00023125"/>
    </source>
</evidence>
<evidence type="ECO:0000259" key="8">
    <source>
        <dbReference type="SMART" id="SM00338"/>
    </source>
</evidence>
<gene>
    <name evidence="9" type="ORF">Lalb_Chr07g0184341</name>
</gene>
<evidence type="ECO:0000256" key="6">
    <source>
        <dbReference type="SAM" id="Coils"/>
    </source>
</evidence>